<sequence>MAARIHPSHIVIYVPGDSFACRLATTRNLSRNRFCFLFRAVAALAALSYPSHVVRYAPGDIFACRLATTRNLSRNRPCAVRQSAATHKKGALRRLF</sequence>
<protein>
    <submittedName>
        <fullName evidence="1">Uncharacterized protein</fullName>
    </submittedName>
</protein>
<name>A0A402XH06_SALER</name>
<proteinExistence type="predicted"/>
<dbReference type="EMBL" id="RSUZ01000019">
    <property type="protein sequence ID" value="MIV64701.1"/>
    <property type="molecule type" value="Genomic_DNA"/>
</dbReference>
<evidence type="ECO:0000313" key="1">
    <source>
        <dbReference type="EMBL" id="MIV64701.1"/>
    </source>
</evidence>
<organism evidence="1">
    <name type="scientific">Salmonella enterica</name>
    <name type="common">Salmonella choleraesuis</name>
    <dbReference type="NCBI Taxonomy" id="28901"/>
    <lineage>
        <taxon>Bacteria</taxon>
        <taxon>Pseudomonadati</taxon>
        <taxon>Pseudomonadota</taxon>
        <taxon>Gammaproteobacteria</taxon>
        <taxon>Enterobacterales</taxon>
        <taxon>Enterobacteriaceae</taxon>
        <taxon>Salmonella</taxon>
    </lineage>
</organism>
<dbReference type="AlphaFoldDB" id="A0A402XH06"/>
<accession>A0A402XH06</accession>
<gene>
    <name evidence="1" type="ORF">BA086_16810</name>
</gene>
<dbReference type="Proteomes" id="UP000885414">
    <property type="component" value="Unassembled WGS sequence"/>
</dbReference>
<comment type="caution">
    <text evidence="1">The sequence shown here is derived from an EMBL/GenBank/DDBJ whole genome shotgun (WGS) entry which is preliminary data.</text>
</comment>
<reference evidence="1" key="1">
    <citation type="submission" date="2018-07" db="EMBL/GenBank/DDBJ databases">
        <authorList>
            <consortium name="GenomeTrakr network: Whole genome sequencing for foodborne pathogen traceback"/>
        </authorList>
    </citation>
    <scope>NUCLEOTIDE SEQUENCE [LARGE SCALE GENOMIC DNA]</scope>
    <source>
        <strain evidence="1">FDA00010322</strain>
    </source>
</reference>